<evidence type="ECO:0000256" key="1">
    <source>
        <dbReference type="SAM" id="MobiDB-lite"/>
    </source>
</evidence>
<evidence type="ECO:0008006" key="4">
    <source>
        <dbReference type="Google" id="ProtNLM"/>
    </source>
</evidence>
<sequence length="238" mass="26037">MARCCLVFTSRRWVDGDPVSMPSPSHNHIPHHPLAQRPAISTTLSALIIQHNNKPSTTMSTAPGEWQKHFCACCCGGTCSSCLVIHFCPCYMHGKNYARLEEYPDVHHGHVKTFNGPCLVYCLTGTILGPLKFILTMMQRSDARDELNIRGNGCADCCVAFYCEPCAMAQMDTELNRRAPTTPVGALPYVSAVPYAQQPPEMVYAPQPSGVLAPPYGTAQAPQPLPAPQPVYQPMTHP</sequence>
<dbReference type="Pfam" id="PF04749">
    <property type="entry name" value="PLAC8"/>
    <property type="match status" value="1"/>
</dbReference>
<evidence type="ECO:0000313" key="3">
    <source>
        <dbReference type="Proteomes" id="UP000756132"/>
    </source>
</evidence>
<dbReference type="NCBIfam" id="TIGR01571">
    <property type="entry name" value="A_thal_Cys_rich"/>
    <property type="match status" value="1"/>
</dbReference>
<reference evidence="2" key="1">
    <citation type="submission" date="2021-12" db="EMBL/GenBank/DDBJ databases">
        <authorList>
            <person name="Zaccaron A."/>
            <person name="Stergiopoulos I."/>
        </authorList>
    </citation>
    <scope>NUCLEOTIDE SEQUENCE</scope>
    <source>
        <strain evidence="2">Race5_Kim</strain>
    </source>
</reference>
<evidence type="ECO:0000313" key="2">
    <source>
        <dbReference type="EMBL" id="UJO16242.1"/>
    </source>
</evidence>
<dbReference type="PANTHER" id="PTHR15907">
    <property type="entry name" value="DUF614 FAMILY PROTEIN-RELATED"/>
    <property type="match status" value="1"/>
</dbReference>
<organism evidence="2 3">
    <name type="scientific">Passalora fulva</name>
    <name type="common">Tomato leaf mold</name>
    <name type="synonym">Cladosporium fulvum</name>
    <dbReference type="NCBI Taxonomy" id="5499"/>
    <lineage>
        <taxon>Eukaryota</taxon>
        <taxon>Fungi</taxon>
        <taxon>Dikarya</taxon>
        <taxon>Ascomycota</taxon>
        <taxon>Pezizomycotina</taxon>
        <taxon>Dothideomycetes</taxon>
        <taxon>Dothideomycetidae</taxon>
        <taxon>Mycosphaerellales</taxon>
        <taxon>Mycosphaerellaceae</taxon>
        <taxon>Fulvia</taxon>
    </lineage>
</organism>
<dbReference type="Proteomes" id="UP000756132">
    <property type="component" value="Chromosome 4"/>
</dbReference>
<gene>
    <name evidence="2" type="ORF">CLAFUR5_05186</name>
</gene>
<dbReference type="RefSeq" id="XP_047760608.1">
    <property type="nucleotide sequence ID" value="XM_047904334.1"/>
</dbReference>
<feature type="compositionally biased region" description="Pro residues" evidence="1">
    <location>
        <begin position="223"/>
        <end position="238"/>
    </location>
</feature>
<keyword evidence="3" id="KW-1185">Reference proteome</keyword>
<dbReference type="GeneID" id="71985064"/>
<feature type="region of interest" description="Disordered" evidence="1">
    <location>
        <begin position="215"/>
        <end position="238"/>
    </location>
</feature>
<accession>A0A9Q8LF45</accession>
<proteinExistence type="predicted"/>
<dbReference type="OrthoDB" id="3642639at2759"/>
<dbReference type="InterPro" id="IPR006461">
    <property type="entry name" value="PLAC_motif_containing"/>
</dbReference>
<reference evidence="2" key="2">
    <citation type="journal article" date="2022" name="Microb. Genom.">
        <title>A chromosome-scale genome assembly of the tomato pathogen Cladosporium fulvum reveals a compartmentalized genome architecture and the presence of a dispensable chromosome.</title>
        <authorList>
            <person name="Zaccaron A.Z."/>
            <person name="Chen L.H."/>
            <person name="Samaras A."/>
            <person name="Stergiopoulos I."/>
        </authorList>
    </citation>
    <scope>NUCLEOTIDE SEQUENCE</scope>
    <source>
        <strain evidence="2">Race5_Kim</strain>
    </source>
</reference>
<dbReference type="AlphaFoldDB" id="A0A9Q8LF45"/>
<name>A0A9Q8LF45_PASFU</name>
<protein>
    <recommendedName>
        <fullName evidence="4">PLAC8-domain-containing protein</fullName>
    </recommendedName>
</protein>
<dbReference type="EMBL" id="CP090166">
    <property type="protein sequence ID" value="UJO16242.1"/>
    <property type="molecule type" value="Genomic_DNA"/>
</dbReference>
<dbReference type="KEGG" id="ffu:CLAFUR5_05186"/>